<evidence type="ECO:0000313" key="2">
    <source>
        <dbReference type="EMBL" id="GIM72115.1"/>
    </source>
</evidence>
<reference evidence="2" key="1">
    <citation type="submission" date="2021-03" db="EMBL/GenBank/DDBJ databases">
        <title>Whole genome shotgun sequence of Actinoplanes auranticolor NBRC 12245.</title>
        <authorList>
            <person name="Komaki H."/>
            <person name="Tamura T."/>
        </authorList>
    </citation>
    <scope>NUCLEOTIDE SEQUENCE</scope>
    <source>
        <strain evidence="2">NBRC 12245</strain>
    </source>
</reference>
<dbReference type="Proteomes" id="UP000681340">
    <property type="component" value="Unassembled WGS sequence"/>
</dbReference>
<keyword evidence="1" id="KW-0472">Membrane</keyword>
<name>A0A919VQS2_9ACTN</name>
<accession>A0A919VQS2</accession>
<dbReference type="RefSeq" id="WP_212990898.1">
    <property type="nucleotide sequence ID" value="NZ_BAABEA010000028.1"/>
</dbReference>
<sequence>MTPYGPPAPSAPVRPAGAAVAVIAASVGLVALGAGMSLRFHISNTSEALAEQTRGGLLLLTAAVLLLGAGGLARWARVPWWPVLLIPAPVVSAAIPALVLPGNILPFGTALLGGLLTVTGLIATIVYAATRWR</sequence>
<evidence type="ECO:0000256" key="1">
    <source>
        <dbReference type="SAM" id="Phobius"/>
    </source>
</evidence>
<keyword evidence="1" id="KW-1133">Transmembrane helix</keyword>
<feature type="transmembrane region" description="Helical" evidence="1">
    <location>
        <begin position="81"/>
        <end position="100"/>
    </location>
</feature>
<keyword evidence="3" id="KW-1185">Reference proteome</keyword>
<dbReference type="EMBL" id="BOQL01000039">
    <property type="protein sequence ID" value="GIM72115.1"/>
    <property type="molecule type" value="Genomic_DNA"/>
</dbReference>
<proteinExistence type="predicted"/>
<comment type="caution">
    <text evidence="2">The sequence shown here is derived from an EMBL/GenBank/DDBJ whole genome shotgun (WGS) entry which is preliminary data.</text>
</comment>
<dbReference type="AlphaFoldDB" id="A0A919VQS2"/>
<feature type="transmembrane region" description="Helical" evidence="1">
    <location>
        <begin position="107"/>
        <end position="129"/>
    </location>
</feature>
<gene>
    <name evidence="2" type="ORF">Aau02nite_49280</name>
</gene>
<feature type="transmembrane region" description="Helical" evidence="1">
    <location>
        <begin position="16"/>
        <end position="36"/>
    </location>
</feature>
<organism evidence="2 3">
    <name type="scientific">Actinoplanes auranticolor</name>
    <dbReference type="NCBI Taxonomy" id="47988"/>
    <lineage>
        <taxon>Bacteria</taxon>
        <taxon>Bacillati</taxon>
        <taxon>Actinomycetota</taxon>
        <taxon>Actinomycetes</taxon>
        <taxon>Micromonosporales</taxon>
        <taxon>Micromonosporaceae</taxon>
        <taxon>Actinoplanes</taxon>
    </lineage>
</organism>
<evidence type="ECO:0000313" key="3">
    <source>
        <dbReference type="Proteomes" id="UP000681340"/>
    </source>
</evidence>
<protein>
    <submittedName>
        <fullName evidence="2">Uncharacterized protein</fullName>
    </submittedName>
</protein>
<keyword evidence="1" id="KW-0812">Transmembrane</keyword>
<feature type="transmembrane region" description="Helical" evidence="1">
    <location>
        <begin position="57"/>
        <end position="75"/>
    </location>
</feature>